<dbReference type="Gene3D" id="3.40.50.1390">
    <property type="entry name" value="Resolvase, N-terminal catalytic domain"/>
    <property type="match status" value="1"/>
</dbReference>
<dbReference type="SMART" id="SM00857">
    <property type="entry name" value="Resolvase"/>
    <property type="match status" value="1"/>
</dbReference>
<sequence length="154" mass="17724">MTKKHQKKYEKTGRLPKKNQRAPAPQRGIIYLRPTHWADSLLAQETLCRTFCAQNDIDLIDVYSDPGEYVSELSILESNGFNDLLDYCSKNKVDALVVVSRDRLGTNTSEYLKCKIDLHKEGVEILSVTDVQPIDCTMEHICEITEEYKRMKKV</sequence>
<dbReference type="CDD" id="cd00338">
    <property type="entry name" value="Ser_Recombinase"/>
    <property type="match status" value="1"/>
</dbReference>
<dbReference type="Proteomes" id="UP000178612">
    <property type="component" value="Unassembled WGS sequence"/>
</dbReference>
<evidence type="ECO:0000259" key="2">
    <source>
        <dbReference type="SMART" id="SM00857"/>
    </source>
</evidence>
<evidence type="ECO:0000313" key="4">
    <source>
        <dbReference type="Proteomes" id="UP000178612"/>
    </source>
</evidence>
<feature type="compositionally biased region" description="Basic residues" evidence="1">
    <location>
        <begin position="1"/>
        <end position="20"/>
    </location>
</feature>
<organism evidence="3 4">
    <name type="scientific">Candidatus Zambryskibacteria bacterium RIFCSPHIGHO2_01_FULL_49_18</name>
    <dbReference type="NCBI Taxonomy" id="1802740"/>
    <lineage>
        <taxon>Bacteria</taxon>
        <taxon>Candidatus Zambryskiibacteriota</taxon>
    </lineage>
</organism>
<dbReference type="SUPFAM" id="SSF53041">
    <property type="entry name" value="Resolvase-like"/>
    <property type="match status" value="1"/>
</dbReference>
<feature type="region of interest" description="Disordered" evidence="1">
    <location>
        <begin position="1"/>
        <end position="23"/>
    </location>
</feature>
<accession>A0A1G2T3J1</accession>
<dbReference type="EMBL" id="MHVJ01000005">
    <property type="protein sequence ID" value="OHA91823.1"/>
    <property type="molecule type" value="Genomic_DNA"/>
</dbReference>
<protein>
    <recommendedName>
        <fullName evidence="2">Resolvase/invertase-type recombinase catalytic domain-containing protein</fullName>
    </recommendedName>
</protein>
<dbReference type="InterPro" id="IPR006119">
    <property type="entry name" value="Resolv_N"/>
</dbReference>
<dbReference type="Pfam" id="PF00239">
    <property type="entry name" value="Resolvase"/>
    <property type="match status" value="1"/>
</dbReference>
<evidence type="ECO:0000313" key="3">
    <source>
        <dbReference type="EMBL" id="OHA91823.1"/>
    </source>
</evidence>
<proteinExistence type="predicted"/>
<dbReference type="InterPro" id="IPR036162">
    <property type="entry name" value="Resolvase-like_N_sf"/>
</dbReference>
<comment type="caution">
    <text evidence="3">The sequence shown here is derived from an EMBL/GenBank/DDBJ whole genome shotgun (WGS) entry which is preliminary data.</text>
</comment>
<reference evidence="3 4" key="1">
    <citation type="journal article" date="2016" name="Nat. Commun.">
        <title>Thousands of microbial genomes shed light on interconnected biogeochemical processes in an aquifer system.</title>
        <authorList>
            <person name="Anantharaman K."/>
            <person name="Brown C.T."/>
            <person name="Hug L.A."/>
            <person name="Sharon I."/>
            <person name="Castelle C.J."/>
            <person name="Probst A.J."/>
            <person name="Thomas B.C."/>
            <person name="Singh A."/>
            <person name="Wilkins M.J."/>
            <person name="Karaoz U."/>
            <person name="Brodie E.L."/>
            <person name="Williams K.H."/>
            <person name="Hubbard S.S."/>
            <person name="Banfield J.F."/>
        </authorList>
    </citation>
    <scope>NUCLEOTIDE SEQUENCE [LARGE SCALE GENOMIC DNA]</scope>
</reference>
<dbReference type="AlphaFoldDB" id="A0A1G2T3J1"/>
<evidence type="ECO:0000256" key="1">
    <source>
        <dbReference type="SAM" id="MobiDB-lite"/>
    </source>
</evidence>
<gene>
    <name evidence="3" type="ORF">A2758_03300</name>
</gene>
<feature type="domain" description="Resolvase/invertase-type recombinase catalytic" evidence="2">
    <location>
        <begin position="28"/>
        <end position="152"/>
    </location>
</feature>
<dbReference type="GO" id="GO:0000150">
    <property type="term" value="F:DNA strand exchange activity"/>
    <property type="evidence" value="ECO:0007669"/>
    <property type="project" value="InterPro"/>
</dbReference>
<name>A0A1G2T3J1_9BACT</name>
<dbReference type="GO" id="GO:0003677">
    <property type="term" value="F:DNA binding"/>
    <property type="evidence" value="ECO:0007669"/>
    <property type="project" value="InterPro"/>
</dbReference>